<keyword evidence="3" id="KW-1185">Reference proteome</keyword>
<dbReference type="RefSeq" id="WP_216456649.1">
    <property type="nucleotide sequence ID" value="NZ_JAHLQL010000001.1"/>
</dbReference>
<dbReference type="PANTHER" id="PTHR10587:SF128">
    <property type="entry name" value="POLYSACCHARIDE DEACETYLASE PDAB-RELATED"/>
    <property type="match status" value="1"/>
</dbReference>
<dbReference type="EMBL" id="JAHLQL010000001">
    <property type="protein sequence ID" value="MBU5590611.1"/>
    <property type="molecule type" value="Genomic_DNA"/>
</dbReference>
<evidence type="ECO:0000313" key="2">
    <source>
        <dbReference type="EMBL" id="MBU5590611.1"/>
    </source>
</evidence>
<gene>
    <name evidence="2" type="primary">pdaB</name>
    <name evidence="2" type="ORF">KQI89_02435</name>
</gene>
<sequence>MKAKMIKKSLLAVILLFIVGIISVLLSNRSIAVSSSKNRKLPIYSVDTKEKKVALTFDISWGLDNVEDILNILDKYNVKATFFVVGGWIDYNSKNKDMVKEIHNRGHEIGNHSNMHPDMSKISKDRIIKELETTNTKIKNITGEEPKLFRCPSGSYNDLLIETAERLNYYVIQWDVDSIDWKSEGAEVEYNRVISKTKPGSILLFHNDAKYTPYNIPRIVEYFKSQEYELVKVSDLIYKENYIIDGEGRQKIK</sequence>
<feature type="domain" description="NodB homology" evidence="1">
    <location>
        <begin position="51"/>
        <end position="231"/>
    </location>
</feature>
<accession>A0ABS6EWK5</accession>
<dbReference type="CDD" id="cd10917">
    <property type="entry name" value="CE4_NodB_like_6s_7s"/>
    <property type="match status" value="1"/>
</dbReference>
<proteinExistence type="predicted"/>
<dbReference type="PROSITE" id="PS51677">
    <property type="entry name" value="NODB"/>
    <property type="match status" value="1"/>
</dbReference>
<dbReference type="Pfam" id="PF01522">
    <property type="entry name" value="Polysacc_deac_1"/>
    <property type="match status" value="1"/>
</dbReference>
<comment type="caution">
    <text evidence="2">The sequence shown here is derived from an EMBL/GenBank/DDBJ whole genome shotgun (WGS) entry which is preliminary data.</text>
</comment>
<dbReference type="NCBIfam" id="TIGR02764">
    <property type="entry name" value="spore_ybaN_pdaB"/>
    <property type="match status" value="1"/>
</dbReference>
<dbReference type="PANTHER" id="PTHR10587">
    <property type="entry name" value="GLYCOSYL TRANSFERASE-RELATED"/>
    <property type="match status" value="1"/>
</dbReference>
<dbReference type="InterPro" id="IPR050248">
    <property type="entry name" value="Polysacc_deacetylase_ArnD"/>
</dbReference>
<dbReference type="InterPro" id="IPR002509">
    <property type="entry name" value="NODB_dom"/>
</dbReference>
<evidence type="ECO:0000313" key="3">
    <source>
        <dbReference type="Proteomes" id="UP000736583"/>
    </source>
</evidence>
<reference evidence="2 3" key="1">
    <citation type="submission" date="2021-06" db="EMBL/GenBank/DDBJ databases">
        <authorList>
            <person name="Sun Q."/>
            <person name="Li D."/>
        </authorList>
    </citation>
    <scope>NUCLEOTIDE SEQUENCE [LARGE SCALE GENOMIC DNA]</scope>
    <source>
        <strain evidence="2 3">MSJ-4</strain>
    </source>
</reference>
<evidence type="ECO:0000259" key="1">
    <source>
        <dbReference type="PROSITE" id="PS51677"/>
    </source>
</evidence>
<dbReference type="Proteomes" id="UP000736583">
    <property type="component" value="Unassembled WGS sequence"/>
</dbReference>
<organism evidence="2 3">
    <name type="scientific">Clostridium simiarum</name>
    <dbReference type="NCBI Taxonomy" id="2841506"/>
    <lineage>
        <taxon>Bacteria</taxon>
        <taxon>Bacillati</taxon>
        <taxon>Bacillota</taxon>
        <taxon>Clostridia</taxon>
        <taxon>Eubacteriales</taxon>
        <taxon>Clostridiaceae</taxon>
        <taxon>Clostridium</taxon>
    </lineage>
</organism>
<name>A0ABS6EWK5_9CLOT</name>
<protein>
    <submittedName>
        <fullName evidence="2">Polysaccharide deacetylase family sporulation protein PdaB</fullName>
    </submittedName>
</protein>
<dbReference type="InterPro" id="IPR014132">
    <property type="entry name" value="PdaB-like"/>
</dbReference>